<evidence type="ECO:0000313" key="3">
    <source>
        <dbReference type="EMBL" id="KQK79751.1"/>
    </source>
</evidence>
<dbReference type="InterPro" id="IPR036116">
    <property type="entry name" value="FN3_sf"/>
</dbReference>
<keyword evidence="4" id="KW-1185">Reference proteome</keyword>
<dbReference type="EMBL" id="LMAW01002568">
    <property type="protein sequence ID" value="KQK79751.1"/>
    <property type="molecule type" value="Genomic_DNA"/>
</dbReference>
<dbReference type="OrthoDB" id="10040649at2759"/>
<protein>
    <recommendedName>
        <fullName evidence="2">Fibronectin type-III domain-containing protein</fullName>
    </recommendedName>
</protein>
<feature type="transmembrane region" description="Helical" evidence="1">
    <location>
        <begin position="260"/>
        <end position="284"/>
    </location>
</feature>
<evidence type="ECO:0000313" key="4">
    <source>
        <dbReference type="Proteomes" id="UP000051836"/>
    </source>
</evidence>
<dbReference type="AlphaFoldDB" id="A0A0Q3MAN6"/>
<evidence type="ECO:0000259" key="2">
    <source>
        <dbReference type="PROSITE" id="PS50853"/>
    </source>
</evidence>
<dbReference type="CDD" id="cd00063">
    <property type="entry name" value="FN3"/>
    <property type="match status" value="1"/>
</dbReference>
<keyword evidence="1" id="KW-0812">Transmembrane</keyword>
<organism evidence="3 4">
    <name type="scientific">Amazona aestiva</name>
    <name type="common">Blue-fronted Amazon parrot</name>
    <dbReference type="NCBI Taxonomy" id="12930"/>
    <lineage>
        <taxon>Eukaryota</taxon>
        <taxon>Metazoa</taxon>
        <taxon>Chordata</taxon>
        <taxon>Craniata</taxon>
        <taxon>Vertebrata</taxon>
        <taxon>Euteleostomi</taxon>
        <taxon>Archelosauria</taxon>
        <taxon>Archosauria</taxon>
        <taxon>Dinosauria</taxon>
        <taxon>Saurischia</taxon>
        <taxon>Theropoda</taxon>
        <taxon>Coelurosauria</taxon>
        <taxon>Aves</taxon>
        <taxon>Neognathae</taxon>
        <taxon>Neoaves</taxon>
        <taxon>Telluraves</taxon>
        <taxon>Australaves</taxon>
        <taxon>Psittaciformes</taxon>
        <taxon>Psittacidae</taxon>
        <taxon>Amazona</taxon>
    </lineage>
</organism>
<proteinExistence type="predicted"/>
<dbReference type="Pfam" id="PF00041">
    <property type="entry name" value="fn3"/>
    <property type="match status" value="1"/>
</dbReference>
<gene>
    <name evidence="3" type="ORF">AAES_224598</name>
</gene>
<name>A0A0Q3MAN6_AMAAE</name>
<accession>A0A0Q3MAN6</accession>
<dbReference type="InterPro" id="IPR013783">
    <property type="entry name" value="Ig-like_fold"/>
</dbReference>
<comment type="caution">
    <text evidence="3">The sequence shown here is derived from an EMBL/GenBank/DDBJ whole genome shotgun (WGS) entry which is preliminary data.</text>
</comment>
<dbReference type="SUPFAM" id="SSF49265">
    <property type="entry name" value="Fibronectin type III"/>
    <property type="match status" value="1"/>
</dbReference>
<evidence type="ECO:0000256" key="1">
    <source>
        <dbReference type="SAM" id="Phobius"/>
    </source>
</evidence>
<dbReference type="Gene3D" id="2.60.40.10">
    <property type="entry name" value="Immunoglobulins"/>
    <property type="match status" value="1"/>
</dbReference>
<dbReference type="STRING" id="12930.A0A0Q3MAN6"/>
<keyword evidence="1" id="KW-1133">Transmembrane helix</keyword>
<dbReference type="Proteomes" id="UP000051836">
    <property type="component" value="Unassembled WGS sequence"/>
</dbReference>
<feature type="domain" description="Fibronectin type-III" evidence="2">
    <location>
        <begin position="32"/>
        <end position="115"/>
    </location>
</feature>
<dbReference type="PROSITE" id="PS50853">
    <property type="entry name" value="FN3"/>
    <property type="match status" value="1"/>
</dbReference>
<keyword evidence="1" id="KW-0472">Membrane</keyword>
<reference evidence="3 4" key="1">
    <citation type="submission" date="2015-10" db="EMBL/GenBank/DDBJ databases">
        <authorList>
            <person name="Gilbert D.G."/>
        </authorList>
    </citation>
    <scope>NUCLEOTIDE SEQUENCE [LARGE SCALE GENOMIC DNA]</scope>
    <source>
        <strain evidence="3">FVVF132</strain>
    </source>
</reference>
<dbReference type="InterPro" id="IPR003961">
    <property type="entry name" value="FN3_dom"/>
</dbReference>
<sequence length="309" mass="34470">MTTVPPESAMARFTRSTANPIFTTTFASGPCMPVSIKVQNVTGDAIQVSWTGGRRGNLYTISLMYGNREINKTITKETKTVFEHLLPGHVYTVSVEAQSCAEDSRTSVNVRTDPVSCFNGTEFCLPQNTACPDLKYIVCSSYQAFTCSVLFKSQIFNHTLYDSESEDYKTMSESIETEVVREMRIRLKDDQFNIIMLGFRPGSVIADFISLLQTRDSIDVNAMQTHLSQILKNKFGDQIEVTIQSLSAQSSTEKSSTWKVAVIVLGVLLGVALVLIFLITLLYICMKKRSGEYLVEPKGLLGNFVYKHL</sequence>